<organism evidence="7 8">
    <name type="scientific">Virgibacillus subterraneus</name>
    <dbReference type="NCBI Taxonomy" id="621109"/>
    <lineage>
        <taxon>Bacteria</taxon>
        <taxon>Bacillati</taxon>
        <taxon>Bacillota</taxon>
        <taxon>Bacilli</taxon>
        <taxon>Bacillales</taxon>
        <taxon>Bacillaceae</taxon>
        <taxon>Virgibacillus</taxon>
    </lineage>
</organism>
<evidence type="ECO:0000256" key="6">
    <source>
        <dbReference type="SAM" id="Phobius"/>
    </source>
</evidence>
<dbReference type="EMBL" id="FOEH01000001">
    <property type="protein sequence ID" value="SEP93784.1"/>
    <property type="molecule type" value="Genomic_DNA"/>
</dbReference>
<keyword evidence="4 6" id="KW-1133">Transmembrane helix</keyword>
<evidence type="ECO:0000256" key="4">
    <source>
        <dbReference type="ARBA" id="ARBA00022989"/>
    </source>
</evidence>
<feature type="transmembrane region" description="Helical" evidence="6">
    <location>
        <begin position="150"/>
        <end position="171"/>
    </location>
</feature>
<dbReference type="InterPro" id="IPR051461">
    <property type="entry name" value="UPF0750_membrane"/>
</dbReference>
<reference evidence="7 8" key="1">
    <citation type="submission" date="2016-10" db="EMBL/GenBank/DDBJ databases">
        <authorList>
            <person name="Varghese N."/>
            <person name="Submissions S."/>
        </authorList>
    </citation>
    <scope>NUCLEOTIDE SEQUENCE [LARGE SCALE GENOMIC DNA]</scope>
    <source>
        <strain evidence="7 8">CGMCC 1.7734</strain>
    </source>
</reference>
<sequence>MDKICGEILSMFKKIISILAGSVFIAIGINYFAIPHHLVDGGIIGLGLIAKYTLGLKPGLTIIVLSLPLYIYAWFHFRSYFYNGLHGLLVTSLLIDYFHPLSSWDTAPILVSAITGGFMIGTGIGIMLLTKTSTGGVDLLALMIAKSTTLNVGIIIFIIDSIVILFGWIIIQETTIIFSSLMVIMIGLTTFTITKYYTE</sequence>
<evidence type="ECO:0000256" key="1">
    <source>
        <dbReference type="ARBA" id="ARBA00004651"/>
    </source>
</evidence>
<evidence type="ECO:0000256" key="5">
    <source>
        <dbReference type="ARBA" id="ARBA00023136"/>
    </source>
</evidence>
<gene>
    <name evidence="7" type="ORF">SAMN05216232_1380</name>
</gene>
<evidence type="ECO:0000313" key="8">
    <source>
        <dbReference type="Proteomes" id="UP000198733"/>
    </source>
</evidence>
<keyword evidence="2" id="KW-1003">Cell membrane</keyword>
<comment type="subcellular location">
    <subcellularLocation>
        <location evidence="1">Cell membrane</location>
        <topology evidence="1">Multi-pass membrane protein</topology>
    </subcellularLocation>
</comment>
<feature type="transmembrane region" description="Helical" evidence="6">
    <location>
        <begin position="110"/>
        <end position="129"/>
    </location>
</feature>
<dbReference type="Pfam" id="PF02588">
    <property type="entry name" value="YitT_membrane"/>
    <property type="match status" value="1"/>
</dbReference>
<proteinExistence type="predicted"/>
<evidence type="ECO:0000256" key="2">
    <source>
        <dbReference type="ARBA" id="ARBA00022475"/>
    </source>
</evidence>
<dbReference type="InterPro" id="IPR003740">
    <property type="entry name" value="YitT"/>
</dbReference>
<evidence type="ECO:0000256" key="3">
    <source>
        <dbReference type="ARBA" id="ARBA00022692"/>
    </source>
</evidence>
<protein>
    <submittedName>
        <fullName evidence="7">Uncharacterized 5xTM membrane BCR, YitT family COG1284</fullName>
    </submittedName>
</protein>
<keyword evidence="3 6" id="KW-0812">Transmembrane</keyword>
<comment type="caution">
    <text evidence="7">The sequence shown here is derived from an EMBL/GenBank/DDBJ whole genome shotgun (WGS) entry which is preliminary data.</text>
</comment>
<feature type="transmembrane region" description="Helical" evidence="6">
    <location>
        <begin position="54"/>
        <end position="73"/>
    </location>
</feature>
<name>A0A1H9BY53_9BACI</name>
<dbReference type="PANTHER" id="PTHR33545">
    <property type="entry name" value="UPF0750 MEMBRANE PROTEIN YITT-RELATED"/>
    <property type="match status" value="1"/>
</dbReference>
<evidence type="ECO:0000313" key="7">
    <source>
        <dbReference type="EMBL" id="SEP93784.1"/>
    </source>
</evidence>
<dbReference type="PANTHER" id="PTHR33545:SF5">
    <property type="entry name" value="UPF0750 MEMBRANE PROTEIN YITT"/>
    <property type="match status" value="1"/>
</dbReference>
<feature type="transmembrane region" description="Helical" evidence="6">
    <location>
        <begin position="177"/>
        <end position="197"/>
    </location>
</feature>
<dbReference type="Proteomes" id="UP000198733">
    <property type="component" value="Unassembled WGS sequence"/>
</dbReference>
<keyword evidence="8" id="KW-1185">Reference proteome</keyword>
<accession>A0A1H9BY53</accession>
<keyword evidence="5 6" id="KW-0472">Membrane</keyword>
<feature type="transmembrane region" description="Helical" evidence="6">
    <location>
        <begin position="12"/>
        <end position="34"/>
    </location>
</feature>